<proteinExistence type="predicted"/>
<dbReference type="GO" id="GO:0004672">
    <property type="term" value="F:protein kinase activity"/>
    <property type="evidence" value="ECO:0007669"/>
    <property type="project" value="InterPro"/>
</dbReference>
<evidence type="ECO:0000313" key="2">
    <source>
        <dbReference type="EMBL" id="CAD8143683.1"/>
    </source>
</evidence>
<dbReference type="EMBL" id="CAJJDP010000015">
    <property type="protein sequence ID" value="CAD8143683.1"/>
    <property type="molecule type" value="Genomic_DNA"/>
</dbReference>
<dbReference type="Pfam" id="PF00787">
    <property type="entry name" value="PX"/>
    <property type="match status" value="1"/>
</dbReference>
<organism evidence="2 3">
    <name type="scientific">Paramecium octaurelia</name>
    <dbReference type="NCBI Taxonomy" id="43137"/>
    <lineage>
        <taxon>Eukaryota</taxon>
        <taxon>Sar</taxon>
        <taxon>Alveolata</taxon>
        <taxon>Ciliophora</taxon>
        <taxon>Intramacronucleata</taxon>
        <taxon>Oligohymenophorea</taxon>
        <taxon>Peniculida</taxon>
        <taxon>Parameciidae</taxon>
        <taxon>Paramecium</taxon>
    </lineage>
</organism>
<dbReference type="OMA" id="FYDENKG"/>
<dbReference type="GO" id="GO:0035091">
    <property type="term" value="F:phosphatidylinositol binding"/>
    <property type="evidence" value="ECO:0007669"/>
    <property type="project" value="InterPro"/>
</dbReference>
<dbReference type="CDD" id="cd06093">
    <property type="entry name" value="PX_domain"/>
    <property type="match status" value="1"/>
</dbReference>
<comment type="caution">
    <text evidence="2">The sequence shown here is derived from an EMBL/GenBank/DDBJ whole genome shotgun (WGS) entry which is preliminary data.</text>
</comment>
<sequence length="580" mass="68165">MIIVTDQKFNQGNIQSYDKKQYYNIRITNNYSTCYRDVRVRFQDLSQLSRNLISDNYQLNFPVFPEKSMFSSWFQSNESKEELQEHLKAIQAYLAYINKMIIYKPDAINYFVCNTFDPERLKCLTFSKLSKEMLYSTYRKSGKIKDSQFNKVFRVSLQQMALTIHQYLIPQSDFAKNEYENFKRAQLLITDFTYIVKCFEIGHIVKNKPFFNRKIKKTVYNKFIKMDDLQYDIIYAVEEWVEQPMNQIIFLRAQTHNHFQLDVIVEAIITLVSVAQYFQFLQIFQKQFSVSYLFYDENKGFKVGGLSPVLAYKKKYHLQYDSDVNDYQALQPPENNITGSSYGFRNNLNASSRTDVWQIGIVILSMASLTLPAEFISLDNIEDKLSFVSFQYGEMLGSLIRNMLIRNPIERFTLVDVASAAKSLLPMKLEYLKYEEKTERIQITSLSQSHLEELDKSFKEKKKRKYIIQMTISEPLVLQKFLFYLERIKRENVIQLHINLSPQQILDDLIEKAMAIIIEYKNLQQLVFSMRGCSISEIACLNIINQANTISQLKQLTLGITGIQIVDIPETIIRVVVYNQ</sequence>
<accession>A0A8S1SU38</accession>
<dbReference type="InterPro" id="IPR027916">
    <property type="entry name" value="Kinase-like_dom_ROP"/>
</dbReference>
<feature type="domain" description="Protein kinase" evidence="1">
    <location>
        <begin position="138"/>
        <end position="425"/>
    </location>
</feature>
<reference evidence="2" key="1">
    <citation type="submission" date="2021-01" db="EMBL/GenBank/DDBJ databases">
        <authorList>
            <consortium name="Genoscope - CEA"/>
            <person name="William W."/>
        </authorList>
    </citation>
    <scope>NUCLEOTIDE SEQUENCE</scope>
</reference>
<evidence type="ECO:0000259" key="1">
    <source>
        <dbReference type="PROSITE" id="PS50011"/>
    </source>
</evidence>
<dbReference type="GO" id="GO:0005524">
    <property type="term" value="F:ATP binding"/>
    <property type="evidence" value="ECO:0007669"/>
    <property type="project" value="InterPro"/>
</dbReference>
<dbReference type="AlphaFoldDB" id="A0A8S1SU38"/>
<dbReference type="InterPro" id="IPR000719">
    <property type="entry name" value="Prot_kinase_dom"/>
</dbReference>
<name>A0A8S1SU38_PAROT</name>
<gene>
    <name evidence="2" type="ORF">POCTA_138.1.T0150160</name>
</gene>
<dbReference type="PROSITE" id="PS50011">
    <property type="entry name" value="PROTEIN_KINASE_DOM"/>
    <property type="match status" value="1"/>
</dbReference>
<dbReference type="InterPro" id="IPR001683">
    <property type="entry name" value="PX_dom"/>
</dbReference>
<dbReference type="Proteomes" id="UP000683925">
    <property type="component" value="Unassembled WGS sequence"/>
</dbReference>
<dbReference type="OrthoDB" id="299975at2759"/>
<evidence type="ECO:0000313" key="3">
    <source>
        <dbReference type="Proteomes" id="UP000683925"/>
    </source>
</evidence>
<keyword evidence="3" id="KW-1185">Reference proteome</keyword>
<dbReference type="Pfam" id="PF14531">
    <property type="entry name" value="Kinase-like"/>
    <property type="match status" value="1"/>
</dbReference>
<protein>
    <recommendedName>
        <fullName evidence="1">Protein kinase domain-containing protein</fullName>
    </recommendedName>
</protein>